<dbReference type="InterPro" id="IPR003439">
    <property type="entry name" value="ABC_transporter-like_ATP-bd"/>
</dbReference>
<comment type="caution">
    <text evidence="14">The sequence shown here is derived from an EMBL/GenBank/DDBJ whole genome shotgun (WGS) entry which is preliminary data.</text>
</comment>
<evidence type="ECO:0000256" key="4">
    <source>
        <dbReference type="ARBA" id="ARBA00022692"/>
    </source>
</evidence>
<dbReference type="GO" id="GO:0016887">
    <property type="term" value="F:ATP hydrolysis activity"/>
    <property type="evidence" value="ECO:0007669"/>
    <property type="project" value="InterPro"/>
</dbReference>
<dbReference type="GO" id="GO:0012505">
    <property type="term" value="C:endomembrane system"/>
    <property type="evidence" value="ECO:0007669"/>
    <property type="project" value="UniProtKB-SubCell"/>
</dbReference>
<dbReference type="SUPFAM" id="SSF52540">
    <property type="entry name" value="P-loop containing nucleoside triphosphate hydrolases"/>
    <property type="match status" value="1"/>
</dbReference>
<feature type="domain" description="ABC transmembrane type-1" evidence="13">
    <location>
        <begin position="204"/>
        <end position="486"/>
    </location>
</feature>
<dbReference type="SUPFAM" id="SSF90123">
    <property type="entry name" value="ABC transporter transmembrane region"/>
    <property type="match status" value="1"/>
</dbReference>
<feature type="chain" id="PRO_5035865023" evidence="11">
    <location>
        <begin position="20"/>
        <end position="781"/>
    </location>
</feature>
<evidence type="ECO:0000256" key="5">
    <source>
        <dbReference type="ARBA" id="ARBA00022741"/>
    </source>
</evidence>
<reference evidence="14" key="1">
    <citation type="submission" date="2020-12" db="EMBL/GenBank/DDBJ databases">
        <authorList>
            <person name="Iha C."/>
        </authorList>
    </citation>
    <scope>NUCLEOTIDE SEQUENCE</scope>
</reference>
<evidence type="ECO:0000256" key="7">
    <source>
        <dbReference type="ARBA" id="ARBA00022967"/>
    </source>
</evidence>
<keyword evidence="3" id="KW-0813">Transport</keyword>
<feature type="transmembrane region" description="Helical" evidence="10">
    <location>
        <begin position="200"/>
        <end position="220"/>
    </location>
</feature>
<feature type="signal peptide" evidence="11">
    <location>
        <begin position="1"/>
        <end position="19"/>
    </location>
</feature>
<evidence type="ECO:0000256" key="9">
    <source>
        <dbReference type="ARBA" id="ARBA00023136"/>
    </source>
</evidence>
<keyword evidence="7" id="KW-1278">Translocase</keyword>
<dbReference type="FunFam" id="3.40.50.300:FF:000140">
    <property type="entry name" value="Lipid A export ATP-binding/permease protein MsbA"/>
    <property type="match status" value="1"/>
</dbReference>
<dbReference type="PROSITE" id="PS50893">
    <property type="entry name" value="ABC_TRANSPORTER_2"/>
    <property type="match status" value="1"/>
</dbReference>
<feature type="transmembrane region" description="Helical" evidence="10">
    <location>
        <begin position="123"/>
        <end position="141"/>
    </location>
</feature>
<accession>A0A8S1ING5</accession>
<name>A0A8S1ING5_9CHLO</name>
<keyword evidence="8 10" id="KW-1133">Transmembrane helix</keyword>
<dbReference type="Pfam" id="PF00005">
    <property type="entry name" value="ABC_tran"/>
    <property type="match status" value="1"/>
</dbReference>
<dbReference type="CDD" id="cd03249">
    <property type="entry name" value="ABC_MTABC3_MDL1_MDL2"/>
    <property type="match status" value="1"/>
</dbReference>
<keyword evidence="4 10" id="KW-0812">Transmembrane</keyword>
<keyword evidence="15" id="KW-1185">Reference proteome</keyword>
<organism evidence="14 15">
    <name type="scientific">Ostreobium quekettii</name>
    <dbReference type="NCBI Taxonomy" id="121088"/>
    <lineage>
        <taxon>Eukaryota</taxon>
        <taxon>Viridiplantae</taxon>
        <taxon>Chlorophyta</taxon>
        <taxon>core chlorophytes</taxon>
        <taxon>Ulvophyceae</taxon>
        <taxon>TCBD clade</taxon>
        <taxon>Bryopsidales</taxon>
        <taxon>Ostreobineae</taxon>
        <taxon>Ostreobiaceae</taxon>
        <taxon>Ostreobium</taxon>
    </lineage>
</organism>
<feature type="domain" description="ABC transporter" evidence="12">
    <location>
        <begin position="519"/>
        <end position="762"/>
    </location>
</feature>
<dbReference type="AlphaFoldDB" id="A0A8S1ING5"/>
<feature type="transmembrane region" description="Helical" evidence="10">
    <location>
        <begin position="90"/>
        <end position="111"/>
    </location>
</feature>
<comment type="subcellular location">
    <subcellularLocation>
        <location evidence="1">Endomembrane system</location>
        <topology evidence="1">Multi-pass membrane protein</topology>
    </subcellularLocation>
</comment>
<dbReference type="GO" id="GO:0005524">
    <property type="term" value="F:ATP binding"/>
    <property type="evidence" value="ECO:0007669"/>
    <property type="project" value="UniProtKB-KW"/>
</dbReference>
<evidence type="ECO:0000259" key="13">
    <source>
        <dbReference type="PROSITE" id="PS50929"/>
    </source>
</evidence>
<dbReference type="GO" id="GO:0016020">
    <property type="term" value="C:membrane"/>
    <property type="evidence" value="ECO:0007669"/>
    <property type="project" value="InterPro"/>
</dbReference>
<gene>
    <name evidence="14" type="ORF">OSTQU699_LOCUS504</name>
</gene>
<dbReference type="InterPro" id="IPR039421">
    <property type="entry name" value="Type_1_exporter"/>
</dbReference>
<evidence type="ECO:0000256" key="6">
    <source>
        <dbReference type="ARBA" id="ARBA00022840"/>
    </source>
</evidence>
<dbReference type="Gene3D" id="1.20.1560.10">
    <property type="entry name" value="ABC transporter type 1, transmembrane domain"/>
    <property type="match status" value="1"/>
</dbReference>
<evidence type="ECO:0000259" key="12">
    <source>
        <dbReference type="PROSITE" id="PS50893"/>
    </source>
</evidence>
<feature type="transmembrane region" description="Helical" evidence="10">
    <location>
        <begin position="240"/>
        <end position="264"/>
    </location>
</feature>
<dbReference type="PROSITE" id="PS50929">
    <property type="entry name" value="ABC_TM1F"/>
    <property type="match status" value="1"/>
</dbReference>
<sequence length="781" mass="83700">MLSPSASVAVVVLVDVAAATGCALWPLWPGGPGLAEKLSALGWGGVACNSNADLWGLAALRCSLVTAIWAFGASPCAPGGTFATKVAGAILTYAFEVALLAKMVIVASCGAEHTWPDTSSGKAGLIMIFIPATLGLVLVHLQSHYLGKATASPTHKARASKGEKKLEEGLAEPLLGKKENEDYTTKQLAMELVRLTAPDSLIVLFGTVAGLGAAVMNAYIPKFVGKGIDFAAIEANHSQFIMAMAHLIIVVVANAVLVTCRGGLFSVVGVKLALRVRERLFASLLRQEISFFDETGTGTLSSRLQADTTALSSSVGIYINVLARSLMQLGVVTFFMARASWRLTVVTLVVVPAGKFVTQVYERHYSALQKHVLTCLAKVNGTAEEVLSGIATVRAHAAERSTLAAYRSGLMDVFKLQAKQCAMYSGYAGFCVLVPNFALVWVLFLGGHLVLVGDITAGILVSFILYEQSFAACCQTLGNCVTMFSDGIGSTAKVAELMNREPRIVATNGVMPRHFEGRVELKGVQFTYPTRPDALVLDDLSFKVNPGEVVALVGLSGGGKSTVMKLLQRFYIPQAGEVLFDGRDVGDYDERWLKRRVAMVGQEPTLFDRTIRQNVILGMEPEDGVEQIPTQEEIEEACRMANAHDFITAMPCGYDTLCGEKGIMLSGGQKQRIAIARALIRKPSVLILDEATSALDAQSEALVQEALDRCLQNRTVFVIAHRLSTIQCADRILVVNDGRLIETGTHTELLERQGIYASLVRRQMQGPLDLPAPNGPPGPSE</sequence>
<keyword evidence="9 10" id="KW-0472">Membrane</keyword>
<dbReference type="PROSITE" id="PS00211">
    <property type="entry name" value="ABC_TRANSPORTER_1"/>
    <property type="match status" value="1"/>
</dbReference>
<dbReference type="Proteomes" id="UP000708148">
    <property type="component" value="Unassembled WGS sequence"/>
</dbReference>
<evidence type="ECO:0000256" key="3">
    <source>
        <dbReference type="ARBA" id="ARBA00022448"/>
    </source>
</evidence>
<protein>
    <submittedName>
        <fullName evidence="14">Uncharacterized protein</fullName>
    </submittedName>
</protein>
<evidence type="ECO:0000256" key="11">
    <source>
        <dbReference type="SAM" id="SignalP"/>
    </source>
</evidence>
<dbReference type="GO" id="GO:0015421">
    <property type="term" value="F:ABC-type oligopeptide transporter activity"/>
    <property type="evidence" value="ECO:0007669"/>
    <property type="project" value="TreeGrafter"/>
</dbReference>
<feature type="transmembrane region" description="Helical" evidence="10">
    <location>
        <begin position="421"/>
        <end position="443"/>
    </location>
</feature>
<evidence type="ECO:0000256" key="2">
    <source>
        <dbReference type="ARBA" id="ARBA00006493"/>
    </source>
</evidence>
<keyword evidence="6" id="KW-0067">ATP-binding</keyword>
<dbReference type="OrthoDB" id="6500128at2759"/>
<keyword evidence="5" id="KW-0547">Nucleotide-binding</keyword>
<dbReference type="PANTHER" id="PTHR43394:SF19">
    <property type="entry name" value="ABC TRANSPORTER B FAMILY"/>
    <property type="match status" value="1"/>
</dbReference>
<dbReference type="InterPro" id="IPR003593">
    <property type="entry name" value="AAA+_ATPase"/>
</dbReference>
<dbReference type="Pfam" id="PF00664">
    <property type="entry name" value="ABC_membrane"/>
    <property type="match status" value="1"/>
</dbReference>
<evidence type="ECO:0000313" key="14">
    <source>
        <dbReference type="EMBL" id="CAD7695143.1"/>
    </source>
</evidence>
<dbReference type="SMART" id="SM00382">
    <property type="entry name" value="AAA"/>
    <property type="match status" value="1"/>
</dbReference>
<dbReference type="InterPro" id="IPR027417">
    <property type="entry name" value="P-loop_NTPase"/>
</dbReference>
<proteinExistence type="inferred from homology"/>
<evidence type="ECO:0000256" key="1">
    <source>
        <dbReference type="ARBA" id="ARBA00004127"/>
    </source>
</evidence>
<comment type="similarity">
    <text evidence="2">Belongs to the ABC transporter superfamily. ABCB family. MHC peptide exporter (TC 3.A.1.209) subfamily.</text>
</comment>
<dbReference type="InterPro" id="IPR036640">
    <property type="entry name" value="ABC1_TM_sf"/>
</dbReference>
<evidence type="ECO:0000313" key="15">
    <source>
        <dbReference type="Proteomes" id="UP000708148"/>
    </source>
</evidence>
<dbReference type="InterPro" id="IPR011527">
    <property type="entry name" value="ABC1_TM_dom"/>
</dbReference>
<keyword evidence="11" id="KW-0732">Signal</keyword>
<evidence type="ECO:0000256" key="8">
    <source>
        <dbReference type="ARBA" id="ARBA00022989"/>
    </source>
</evidence>
<dbReference type="PANTHER" id="PTHR43394">
    <property type="entry name" value="ATP-DEPENDENT PERMEASE MDL1, MITOCHONDRIAL"/>
    <property type="match status" value="1"/>
</dbReference>
<evidence type="ECO:0000256" key="10">
    <source>
        <dbReference type="SAM" id="Phobius"/>
    </source>
</evidence>
<dbReference type="Gene3D" id="3.40.50.300">
    <property type="entry name" value="P-loop containing nucleotide triphosphate hydrolases"/>
    <property type="match status" value="1"/>
</dbReference>
<dbReference type="InterPro" id="IPR017871">
    <property type="entry name" value="ABC_transporter-like_CS"/>
</dbReference>
<dbReference type="EMBL" id="CAJHUC010000312">
    <property type="protein sequence ID" value="CAD7695143.1"/>
    <property type="molecule type" value="Genomic_DNA"/>
</dbReference>